<dbReference type="AlphaFoldDB" id="A0A6H1TRI2"/>
<accession>A0A6H1TRI2</accession>
<keyword evidence="3" id="KW-1185">Reference proteome</keyword>
<name>A0A6H1TRI2_9CYAN</name>
<dbReference type="Proteomes" id="UP000500857">
    <property type="component" value="Chromosome"/>
</dbReference>
<feature type="compositionally biased region" description="Basic and acidic residues" evidence="1">
    <location>
        <begin position="103"/>
        <end position="113"/>
    </location>
</feature>
<gene>
    <name evidence="2" type="ORF">HCG48_01860</name>
</gene>
<protein>
    <submittedName>
        <fullName evidence="2">Uncharacterized protein</fullName>
    </submittedName>
</protein>
<organism evidence="2 3">
    <name type="scientific">Oxynema aestuarii AP17</name>
    <dbReference type="NCBI Taxonomy" id="2064643"/>
    <lineage>
        <taxon>Bacteria</taxon>
        <taxon>Bacillati</taxon>
        <taxon>Cyanobacteriota</taxon>
        <taxon>Cyanophyceae</taxon>
        <taxon>Oscillatoriophycideae</taxon>
        <taxon>Oscillatoriales</taxon>
        <taxon>Oscillatoriaceae</taxon>
        <taxon>Oxynema</taxon>
        <taxon>Oxynema aestuarii</taxon>
    </lineage>
</organism>
<feature type="region of interest" description="Disordered" evidence="1">
    <location>
        <begin position="94"/>
        <end position="113"/>
    </location>
</feature>
<dbReference type="EMBL" id="CP051167">
    <property type="protein sequence ID" value="QIZ69151.1"/>
    <property type="molecule type" value="Genomic_DNA"/>
</dbReference>
<sequence length="113" mass="12704">MLKTWSDTHYKLEAQDWLYIAKHEDRGAASLVCPGYARDGAGFSIHFTPAHIEILKHLLAVLETCEPEPSAEAAIASETVEESNWVEVYPPGEAQGAPYKYPIPERRDRPVIR</sequence>
<evidence type="ECO:0000313" key="3">
    <source>
        <dbReference type="Proteomes" id="UP000500857"/>
    </source>
</evidence>
<proteinExistence type="predicted"/>
<evidence type="ECO:0000313" key="2">
    <source>
        <dbReference type="EMBL" id="QIZ69151.1"/>
    </source>
</evidence>
<dbReference type="RefSeq" id="WP_168567309.1">
    <property type="nucleotide sequence ID" value="NZ_CP051167.1"/>
</dbReference>
<reference evidence="2 3" key="1">
    <citation type="submission" date="2020-04" db="EMBL/GenBank/DDBJ databases">
        <authorList>
            <person name="Basu S."/>
            <person name="Maruthanayagam V."/>
            <person name="Chakraborty S."/>
            <person name="Pramanik A."/>
            <person name="Mukherjee J."/>
            <person name="Brink B."/>
        </authorList>
    </citation>
    <scope>NUCLEOTIDE SEQUENCE [LARGE SCALE GENOMIC DNA]</scope>
    <source>
        <strain evidence="2 3">AP17</strain>
    </source>
</reference>
<evidence type="ECO:0000256" key="1">
    <source>
        <dbReference type="SAM" id="MobiDB-lite"/>
    </source>
</evidence>
<dbReference type="KEGG" id="oxy:HCG48_01860"/>